<sequence length="147" mass="17044">MRDMTEVLMSGQRLRRLYEKVIGQVCSEYGLGRNEVDILLFLVNNPGYDTAKDIVEYRGLAKSCVSKGIDILVKKKYLDVRSDKEDRRLVHIQVRKEAEPVCRAAQNAQKRCLEIIYRGVSPEEREAFEKITKKFAENIREAVTYDN</sequence>
<dbReference type="EMBL" id="QGGY01000004">
    <property type="protein sequence ID" value="PWJ76822.1"/>
    <property type="molecule type" value="Genomic_DNA"/>
</dbReference>
<protein>
    <submittedName>
        <fullName evidence="5">MarR family transcriptional regulator for hemolysin</fullName>
    </submittedName>
</protein>
<dbReference type="GO" id="GO:0003700">
    <property type="term" value="F:DNA-binding transcription factor activity"/>
    <property type="evidence" value="ECO:0007669"/>
    <property type="project" value="InterPro"/>
</dbReference>
<dbReference type="GO" id="GO:0003677">
    <property type="term" value="F:DNA binding"/>
    <property type="evidence" value="ECO:0007669"/>
    <property type="project" value="UniProtKB-KW"/>
</dbReference>
<dbReference type="SUPFAM" id="SSF46785">
    <property type="entry name" value="Winged helix' DNA-binding domain"/>
    <property type="match status" value="1"/>
</dbReference>
<accession>A0AB73T6L7</accession>
<dbReference type="Pfam" id="PF12802">
    <property type="entry name" value="MarR_2"/>
    <property type="match status" value="1"/>
</dbReference>
<keyword evidence="2" id="KW-0238">DNA-binding</keyword>
<proteinExistence type="predicted"/>
<name>A0AB73T6L7_9FIRM</name>
<dbReference type="InterPro" id="IPR036390">
    <property type="entry name" value="WH_DNA-bd_sf"/>
</dbReference>
<feature type="domain" description="HTH marR-type" evidence="4">
    <location>
        <begin position="1"/>
        <end position="137"/>
    </location>
</feature>
<dbReference type="Proteomes" id="UP000245412">
    <property type="component" value="Unassembled WGS sequence"/>
</dbReference>
<dbReference type="InterPro" id="IPR000835">
    <property type="entry name" value="HTH_MarR-typ"/>
</dbReference>
<dbReference type="PANTHER" id="PTHR42756:SF1">
    <property type="entry name" value="TRANSCRIPTIONAL REPRESSOR OF EMRAB OPERON"/>
    <property type="match status" value="1"/>
</dbReference>
<keyword evidence="1" id="KW-0805">Transcription regulation</keyword>
<evidence type="ECO:0000256" key="2">
    <source>
        <dbReference type="ARBA" id="ARBA00023125"/>
    </source>
</evidence>
<keyword evidence="3" id="KW-0804">Transcription</keyword>
<gene>
    <name evidence="5" type="ORF">C7383_104269</name>
</gene>
<dbReference type="AlphaFoldDB" id="A0AB73T6L7"/>
<reference evidence="5 6" key="1">
    <citation type="submission" date="2018-05" db="EMBL/GenBank/DDBJ databases">
        <authorList>
            <person name="Goeker M."/>
            <person name="Huntemann M."/>
            <person name="Clum A."/>
            <person name="Pillay M."/>
            <person name="Palaniappan K."/>
            <person name="Varghese N."/>
            <person name="Mikhailova N."/>
            <person name="Stamatis D."/>
            <person name="Reddy T."/>
            <person name="Daum C."/>
            <person name="Shapiro N."/>
            <person name="Ivanova N."/>
            <person name="Kyrpides N."/>
            <person name="Woyke T."/>
        </authorList>
    </citation>
    <scope>NUCLEOTIDE SEQUENCE [LARGE SCALE GENOMIC DNA]</scope>
    <source>
        <strain evidence="5 6">DSM 26524</strain>
    </source>
</reference>
<dbReference type="InterPro" id="IPR036388">
    <property type="entry name" value="WH-like_DNA-bd_sf"/>
</dbReference>
<evidence type="ECO:0000313" key="6">
    <source>
        <dbReference type="Proteomes" id="UP000245412"/>
    </source>
</evidence>
<dbReference type="Gene3D" id="1.10.10.10">
    <property type="entry name" value="Winged helix-like DNA-binding domain superfamily/Winged helix DNA-binding domain"/>
    <property type="match status" value="1"/>
</dbReference>
<dbReference type="RefSeq" id="WP_109625956.1">
    <property type="nucleotide sequence ID" value="NZ_JANKBI010000023.1"/>
</dbReference>
<evidence type="ECO:0000256" key="3">
    <source>
        <dbReference type="ARBA" id="ARBA00023163"/>
    </source>
</evidence>
<evidence type="ECO:0000256" key="1">
    <source>
        <dbReference type="ARBA" id="ARBA00023015"/>
    </source>
</evidence>
<dbReference type="PROSITE" id="PS50995">
    <property type="entry name" value="HTH_MARR_2"/>
    <property type="match status" value="1"/>
</dbReference>
<evidence type="ECO:0000259" key="4">
    <source>
        <dbReference type="PROSITE" id="PS50995"/>
    </source>
</evidence>
<organism evidence="5 6">
    <name type="scientific">Murimonas intestini</name>
    <dbReference type="NCBI Taxonomy" id="1337051"/>
    <lineage>
        <taxon>Bacteria</taxon>
        <taxon>Bacillati</taxon>
        <taxon>Bacillota</taxon>
        <taxon>Clostridia</taxon>
        <taxon>Lachnospirales</taxon>
        <taxon>Lachnospiraceae</taxon>
        <taxon>Murimonas</taxon>
    </lineage>
</organism>
<dbReference type="SMART" id="SM00347">
    <property type="entry name" value="HTH_MARR"/>
    <property type="match status" value="1"/>
</dbReference>
<evidence type="ECO:0000313" key="5">
    <source>
        <dbReference type="EMBL" id="PWJ76822.1"/>
    </source>
</evidence>
<keyword evidence="6" id="KW-1185">Reference proteome</keyword>
<comment type="caution">
    <text evidence="5">The sequence shown here is derived from an EMBL/GenBank/DDBJ whole genome shotgun (WGS) entry which is preliminary data.</text>
</comment>
<dbReference type="PANTHER" id="PTHR42756">
    <property type="entry name" value="TRANSCRIPTIONAL REGULATOR, MARR"/>
    <property type="match status" value="1"/>
</dbReference>